<comment type="caution">
    <text evidence="1">The sequence shown here is derived from an EMBL/GenBank/DDBJ whole genome shotgun (WGS) entry which is preliminary data.</text>
</comment>
<reference evidence="1 2" key="1">
    <citation type="journal article" date="2020" name="ISME J.">
        <title>Comparative genomics reveals insights into cyanobacterial evolution and habitat adaptation.</title>
        <authorList>
            <person name="Chen M.Y."/>
            <person name="Teng W.K."/>
            <person name="Zhao L."/>
            <person name="Hu C.X."/>
            <person name="Zhou Y.K."/>
            <person name="Han B.P."/>
            <person name="Song L.R."/>
            <person name="Shu W.S."/>
        </authorList>
    </citation>
    <scope>NUCLEOTIDE SEQUENCE [LARGE SCALE GENOMIC DNA]</scope>
    <source>
        <strain evidence="1 2">FACHB-1050</strain>
    </source>
</reference>
<dbReference type="Proteomes" id="UP000618445">
    <property type="component" value="Unassembled WGS sequence"/>
</dbReference>
<evidence type="ECO:0000313" key="2">
    <source>
        <dbReference type="Proteomes" id="UP000618445"/>
    </source>
</evidence>
<sequence>MSLNWIAITDRSMLCLRCGKAYLPSQLVCDRVHAVVTQIFLIDHKDCQELLIEVEQNEYTI</sequence>
<protein>
    <submittedName>
        <fullName evidence="1">Uncharacterized protein</fullName>
    </submittedName>
</protein>
<keyword evidence="2" id="KW-1185">Reference proteome</keyword>
<dbReference type="EMBL" id="JACJQY010000008">
    <property type="protein sequence ID" value="MBD2316694.1"/>
    <property type="molecule type" value="Genomic_DNA"/>
</dbReference>
<evidence type="ECO:0000313" key="1">
    <source>
        <dbReference type="EMBL" id="MBD2316694.1"/>
    </source>
</evidence>
<dbReference type="RefSeq" id="WP_190577580.1">
    <property type="nucleotide sequence ID" value="NZ_CAWPQU010000078.1"/>
</dbReference>
<accession>A0ABR8CB94</accession>
<gene>
    <name evidence="1" type="ORF">H6G05_07520</name>
</gene>
<organism evidence="1 2">
    <name type="scientific">Phormidium tenue FACHB-1050</name>
    <dbReference type="NCBI Taxonomy" id="2692857"/>
    <lineage>
        <taxon>Bacteria</taxon>
        <taxon>Bacillati</taxon>
        <taxon>Cyanobacteriota</taxon>
        <taxon>Cyanophyceae</taxon>
        <taxon>Oscillatoriophycideae</taxon>
        <taxon>Oscillatoriales</taxon>
        <taxon>Oscillatoriaceae</taxon>
        <taxon>Phormidium</taxon>
    </lineage>
</organism>
<name>A0ABR8CB94_9CYAN</name>
<proteinExistence type="predicted"/>